<dbReference type="Proteomes" id="UP000078387">
    <property type="component" value="Unassembled WGS sequence"/>
</dbReference>
<dbReference type="PRINTS" id="PR00449">
    <property type="entry name" value="RASTRNSFRMNG"/>
</dbReference>
<sequence length="211" mass="24915">MNPYIQVDATSPIQLPKKIVICGCPYSGKTSLIRRFLCNSFVEEYSKTNGIDVIPSSIFFGEVIIHYNIWDFPNWEINKDIVNRYMSKTDAAVIVFDNSIESYHYCLKWIDVLHQIYPDTRIFAIQNKYDLIKKYDSNWIIQCINELKQKEVPYYQVSSKSGYNVKNCFNEILKKLFDISTTTPLIDPLETQEVPEKKYYCKNWFCSYQQL</sequence>
<dbReference type="VEuPathDB" id="AmoebaDB:EHI_021480"/>
<comment type="caution">
    <text evidence="2">The sequence shown here is derived from an EMBL/GenBank/DDBJ whole genome shotgun (WGS) entry which is preliminary data.</text>
</comment>
<dbReference type="SMART" id="SM00175">
    <property type="entry name" value="RAB"/>
    <property type="match status" value="1"/>
</dbReference>
<gene>
    <name evidence="2" type="ORF">CL6EHI_021480</name>
</gene>
<dbReference type="VEuPathDB" id="AmoebaDB:EHI8A_080900"/>
<evidence type="ECO:0000256" key="1">
    <source>
        <dbReference type="ARBA" id="ARBA00022741"/>
    </source>
</evidence>
<dbReference type="SUPFAM" id="SSF52540">
    <property type="entry name" value="P-loop containing nucleoside triphosphate hydrolases"/>
    <property type="match status" value="1"/>
</dbReference>
<evidence type="ECO:0000313" key="2">
    <source>
        <dbReference type="EMBL" id="GAT94532.1"/>
    </source>
</evidence>
<dbReference type="GO" id="GO:0005525">
    <property type="term" value="F:GTP binding"/>
    <property type="evidence" value="ECO:0007669"/>
    <property type="project" value="InterPro"/>
</dbReference>
<dbReference type="PANTHER" id="PTHR47978">
    <property type="match status" value="1"/>
</dbReference>
<dbReference type="AlphaFoldDB" id="A0A5K1USU2"/>
<organism evidence="2 3">
    <name type="scientific">Entamoeba histolytica</name>
    <dbReference type="NCBI Taxonomy" id="5759"/>
    <lineage>
        <taxon>Eukaryota</taxon>
        <taxon>Amoebozoa</taxon>
        <taxon>Evosea</taxon>
        <taxon>Archamoebae</taxon>
        <taxon>Mastigamoebida</taxon>
        <taxon>Entamoebidae</taxon>
        <taxon>Entamoeba</taxon>
    </lineage>
</organism>
<dbReference type="Pfam" id="PF00071">
    <property type="entry name" value="Ras"/>
    <property type="match status" value="1"/>
</dbReference>
<evidence type="ECO:0000313" key="3">
    <source>
        <dbReference type="Proteomes" id="UP000078387"/>
    </source>
</evidence>
<dbReference type="InterPro" id="IPR027417">
    <property type="entry name" value="P-loop_NTPase"/>
</dbReference>
<protein>
    <submittedName>
        <fullName evidence="2">Rab family GTPase</fullName>
    </submittedName>
</protein>
<dbReference type="GO" id="GO:0003924">
    <property type="term" value="F:GTPase activity"/>
    <property type="evidence" value="ECO:0007669"/>
    <property type="project" value="InterPro"/>
</dbReference>
<dbReference type="VEuPathDB" id="AmoebaDB:KM1_096740"/>
<dbReference type="Gene3D" id="3.40.50.300">
    <property type="entry name" value="P-loop containing nucleotide triphosphate hydrolases"/>
    <property type="match status" value="1"/>
</dbReference>
<dbReference type="VEuPathDB" id="AmoebaDB:EHI5A_082710"/>
<reference evidence="2 3" key="1">
    <citation type="submission" date="2016-05" db="EMBL/GenBank/DDBJ databases">
        <title>First whole genome sequencing of Entamoeba histolytica HM1:IMSS-clone-6.</title>
        <authorList>
            <person name="Mukherjee Avik.K."/>
            <person name="Izumyama S."/>
            <person name="Nakada-Tsukui K."/>
            <person name="Nozaki T."/>
        </authorList>
    </citation>
    <scope>NUCLEOTIDE SEQUENCE [LARGE SCALE GENOMIC DNA]</scope>
    <source>
        <strain evidence="2 3">HM1:IMSS clone 6</strain>
    </source>
</reference>
<accession>A0A5K1USU2</accession>
<dbReference type="InterPro" id="IPR001806">
    <property type="entry name" value="Small_GTPase"/>
</dbReference>
<proteinExistence type="predicted"/>
<dbReference type="OMA" id="DINWINQ"/>
<name>A0A5K1USU2_ENTHI</name>
<dbReference type="VEuPathDB" id="AmoebaDB:EHI7A_050880"/>
<keyword evidence="1" id="KW-0547">Nucleotide-binding</keyword>
<dbReference type="PROSITE" id="PS51419">
    <property type="entry name" value="RAB"/>
    <property type="match status" value="1"/>
</dbReference>
<dbReference type="EMBL" id="BDEQ01000001">
    <property type="protein sequence ID" value="GAT94532.1"/>
    <property type="molecule type" value="Genomic_DNA"/>
</dbReference>
<dbReference type="FunFam" id="3.40.50.300:FF:002912">
    <property type="entry name" value="Rab family GTPase"/>
    <property type="match status" value="1"/>
</dbReference>